<accession>A0A4Q0VA62</accession>
<evidence type="ECO:0000313" key="4">
    <source>
        <dbReference type="Proteomes" id="UP000290921"/>
    </source>
</evidence>
<keyword evidence="1" id="KW-0472">Membrane</keyword>
<keyword evidence="2" id="KW-0614">Plasmid</keyword>
<geneLocation type="plasmid" evidence="2 5">
    <name>pKHSU-234311-028-1</name>
</geneLocation>
<feature type="transmembrane region" description="Helical" evidence="1">
    <location>
        <begin position="6"/>
        <end position="23"/>
    </location>
</feature>
<dbReference type="Proteomes" id="UP000290921">
    <property type="component" value="Unassembled WGS sequence"/>
</dbReference>
<reference evidence="2 5" key="2">
    <citation type="submission" date="2022-09" db="EMBL/GenBank/DDBJ databases">
        <title>complete genome sequences of Clostridium tetani str. KHSU-234311-028 isolated from soil.</title>
        <authorList>
            <person name="Sekizuka T."/>
            <person name="Shitada C."/>
            <person name="Takahashi M."/>
            <person name="Kuroda M."/>
        </authorList>
    </citation>
    <scope>NUCLEOTIDE SEQUENCE [LARGE SCALE GENOMIC DNA]</scope>
    <source>
        <strain evidence="2 5">KHSU-234311-028</strain>
        <plasmid evidence="2 5">pKHSU-234311-028-1</plasmid>
    </source>
</reference>
<sequence>MKKGVITRSIFLIIIVLLLAFIFKYKDEKINILVNINNKTKHEVNDLKVFLKFKNIDDMKSIIEKTKLLPGNNTKGEVIIKGDKLFSIYIKSDHEVKPIYYVAASNPKNINVNLYITDYNKGSNELEIDWEIETDENKDIIQGKEKLKLK</sequence>
<organism evidence="3 4">
    <name type="scientific">Clostridium tetani</name>
    <dbReference type="NCBI Taxonomy" id="1513"/>
    <lineage>
        <taxon>Bacteria</taxon>
        <taxon>Bacillati</taxon>
        <taxon>Bacillota</taxon>
        <taxon>Clostridia</taxon>
        <taxon>Eubacteriales</taxon>
        <taxon>Clostridiaceae</taxon>
        <taxon>Clostridium</taxon>
    </lineage>
</organism>
<name>A0A4Q0VA62_CLOTA</name>
<proteinExistence type="predicted"/>
<evidence type="ECO:0000256" key="1">
    <source>
        <dbReference type="SAM" id="Phobius"/>
    </source>
</evidence>
<dbReference type="EMBL" id="QMAP01000019">
    <property type="protein sequence ID" value="RXI44285.1"/>
    <property type="molecule type" value="Genomic_DNA"/>
</dbReference>
<dbReference type="RefSeq" id="WP_129028843.1">
    <property type="nucleotide sequence ID" value="NZ_AP026807.1"/>
</dbReference>
<reference evidence="3 4" key="1">
    <citation type="submission" date="2018-06" db="EMBL/GenBank/DDBJ databases">
        <title>Genome conservation of Clostridium tetani.</title>
        <authorList>
            <person name="Bruggemann H."/>
            <person name="Popoff M.R."/>
        </authorList>
    </citation>
    <scope>NUCLEOTIDE SEQUENCE [LARGE SCALE GENOMIC DNA]</scope>
    <source>
        <strain evidence="3 4">2017.061</strain>
    </source>
</reference>
<evidence type="ECO:0000313" key="3">
    <source>
        <dbReference type="EMBL" id="RXI44285.1"/>
    </source>
</evidence>
<dbReference type="Proteomes" id="UP001321763">
    <property type="component" value="Plasmid pKHSU-234311-028-1"/>
</dbReference>
<dbReference type="EMBL" id="AP026819">
    <property type="protein sequence ID" value="BDR82475.1"/>
    <property type="molecule type" value="Genomic_DNA"/>
</dbReference>
<evidence type="ECO:0000313" key="2">
    <source>
        <dbReference type="EMBL" id="BDR82475.1"/>
    </source>
</evidence>
<keyword evidence="1" id="KW-1133">Transmembrane helix</keyword>
<dbReference type="AlphaFoldDB" id="A0A4Q0VA62"/>
<gene>
    <name evidence="3" type="ORF">DP130_13485</name>
    <name evidence="2" type="ORF">K234311028_p10340</name>
</gene>
<protein>
    <submittedName>
        <fullName evidence="3">Uncharacterized protein</fullName>
    </submittedName>
</protein>
<evidence type="ECO:0000313" key="5">
    <source>
        <dbReference type="Proteomes" id="UP001321763"/>
    </source>
</evidence>
<keyword evidence="1" id="KW-0812">Transmembrane</keyword>